<feature type="compositionally biased region" description="Polar residues" evidence="1">
    <location>
        <begin position="23"/>
        <end position="33"/>
    </location>
</feature>
<dbReference type="Proteomes" id="UP001187471">
    <property type="component" value="Unassembled WGS sequence"/>
</dbReference>
<name>A0AA88TZ63_9ASTE</name>
<dbReference type="EMBL" id="JAVXUO010003225">
    <property type="protein sequence ID" value="KAK2965324.1"/>
    <property type="molecule type" value="Genomic_DNA"/>
</dbReference>
<protein>
    <submittedName>
        <fullName evidence="2">Uncharacterized protein</fullName>
    </submittedName>
</protein>
<gene>
    <name evidence="2" type="ORF">RJ640_013787</name>
</gene>
<accession>A0AA88TZ63</accession>
<reference evidence="2" key="1">
    <citation type="submission" date="2022-12" db="EMBL/GenBank/DDBJ databases">
        <title>Draft genome assemblies for two species of Escallonia (Escalloniales).</title>
        <authorList>
            <person name="Chanderbali A."/>
            <person name="Dervinis C."/>
            <person name="Anghel I."/>
            <person name="Soltis D."/>
            <person name="Soltis P."/>
            <person name="Zapata F."/>
        </authorList>
    </citation>
    <scope>NUCLEOTIDE SEQUENCE</scope>
    <source>
        <strain evidence="2">UCBG92.1500</strain>
        <tissue evidence="2">Leaf</tissue>
    </source>
</reference>
<keyword evidence="3" id="KW-1185">Reference proteome</keyword>
<comment type="caution">
    <text evidence="2">The sequence shown here is derived from an EMBL/GenBank/DDBJ whole genome shotgun (WGS) entry which is preliminary data.</text>
</comment>
<evidence type="ECO:0000313" key="3">
    <source>
        <dbReference type="Proteomes" id="UP001187471"/>
    </source>
</evidence>
<dbReference type="AlphaFoldDB" id="A0AA88TZ63"/>
<evidence type="ECO:0000313" key="2">
    <source>
        <dbReference type="EMBL" id="KAK2965324.1"/>
    </source>
</evidence>
<feature type="region of interest" description="Disordered" evidence="1">
    <location>
        <begin position="1"/>
        <end position="68"/>
    </location>
</feature>
<sequence>MEIGVAHRGHEHHQRGSEDAHNVQEQPVSSAEQNVADPIAQEVRPDDERNMEEQFGRGHRENKPRNKVSGVRPCIVVDWVSKVICKVLQWSLSGHYGLDKEAKHGKHGKPSILELLHLQLCESFWIVGQSEWVKASSGVEWVDHLTKWSTGHSVPLHGTH</sequence>
<proteinExistence type="predicted"/>
<evidence type="ECO:0000256" key="1">
    <source>
        <dbReference type="SAM" id="MobiDB-lite"/>
    </source>
</evidence>
<organism evidence="2 3">
    <name type="scientific">Escallonia rubra</name>
    <dbReference type="NCBI Taxonomy" id="112253"/>
    <lineage>
        <taxon>Eukaryota</taxon>
        <taxon>Viridiplantae</taxon>
        <taxon>Streptophyta</taxon>
        <taxon>Embryophyta</taxon>
        <taxon>Tracheophyta</taxon>
        <taxon>Spermatophyta</taxon>
        <taxon>Magnoliopsida</taxon>
        <taxon>eudicotyledons</taxon>
        <taxon>Gunneridae</taxon>
        <taxon>Pentapetalae</taxon>
        <taxon>asterids</taxon>
        <taxon>campanulids</taxon>
        <taxon>Escalloniales</taxon>
        <taxon>Escalloniaceae</taxon>
        <taxon>Escallonia</taxon>
    </lineage>
</organism>
<feature type="compositionally biased region" description="Basic and acidic residues" evidence="1">
    <location>
        <begin position="43"/>
        <end position="64"/>
    </location>
</feature>